<feature type="domain" description="N-acetyltransferase" evidence="3">
    <location>
        <begin position="4"/>
        <end position="173"/>
    </location>
</feature>
<dbReference type="InterPro" id="IPR000182">
    <property type="entry name" value="GNAT_dom"/>
</dbReference>
<evidence type="ECO:0000256" key="1">
    <source>
        <dbReference type="ARBA" id="ARBA00022679"/>
    </source>
</evidence>
<dbReference type="PROSITE" id="PS51186">
    <property type="entry name" value="GNAT"/>
    <property type="match status" value="1"/>
</dbReference>
<dbReference type="GO" id="GO:0016747">
    <property type="term" value="F:acyltransferase activity, transferring groups other than amino-acyl groups"/>
    <property type="evidence" value="ECO:0007669"/>
    <property type="project" value="InterPro"/>
</dbReference>
<name>A0A4R7CYQ4_9SPHI</name>
<dbReference type="CDD" id="cd04301">
    <property type="entry name" value="NAT_SF"/>
    <property type="match status" value="1"/>
</dbReference>
<dbReference type="InterPro" id="IPR051556">
    <property type="entry name" value="N-term/lysine_N-AcTrnsfr"/>
</dbReference>
<evidence type="ECO:0000256" key="2">
    <source>
        <dbReference type="ARBA" id="ARBA00023315"/>
    </source>
</evidence>
<accession>A0A4R7CYQ4</accession>
<comment type="caution">
    <text evidence="4">The sequence shown here is derived from an EMBL/GenBank/DDBJ whole genome shotgun (WGS) entry which is preliminary data.</text>
</comment>
<dbReference type="PANTHER" id="PTHR42919:SF8">
    <property type="entry name" value="N-ALPHA-ACETYLTRANSFERASE 50"/>
    <property type="match status" value="1"/>
</dbReference>
<evidence type="ECO:0000259" key="3">
    <source>
        <dbReference type="PROSITE" id="PS51186"/>
    </source>
</evidence>
<dbReference type="SUPFAM" id="SSF55729">
    <property type="entry name" value="Acyl-CoA N-acyltransferases (Nat)"/>
    <property type="match status" value="1"/>
</dbReference>
<keyword evidence="2" id="KW-0012">Acyltransferase</keyword>
<dbReference type="OrthoDB" id="7205533at2"/>
<keyword evidence="4" id="KW-0687">Ribonucleoprotein</keyword>
<dbReference type="Pfam" id="PF00583">
    <property type="entry name" value="Acetyltransf_1"/>
    <property type="match status" value="1"/>
</dbReference>
<dbReference type="AlphaFoldDB" id="A0A4R7CYQ4"/>
<dbReference type="Proteomes" id="UP000294752">
    <property type="component" value="Unassembled WGS sequence"/>
</dbReference>
<keyword evidence="5" id="KW-1185">Reference proteome</keyword>
<organism evidence="4 5">
    <name type="scientific">Sphingobacterium paludis</name>
    <dbReference type="NCBI Taxonomy" id="1476465"/>
    <lineage>
        <taxon>Bacteria</taxon>
        <taxon>Pseudomonadati</taxon>
        <taxon>Bacteroidota</taxon>
        <taxon>Sphingobacteriia</taxon>
        <taxon>Sphingobacteriales</taxon>
        <taxon>Sphingobacteriaceae</taxon>
        <taxon>Sphingobacterium</taxon>
    </lineage>
</organism>
<dbReference type="Gene3D" id="3.40.630.30">
    <property type="match status" value="1"/>
</dbReference>
<keyword evidence="4" id="KW-0689">Ribosomal protein</keyword>
<evidence type="ECO:0000313" key="4">
    <source>
        <dbReference type="EMBL" id="TDS12274.1"/>
    </source>
</evidence>
<dbReference type="RefSeq" id="WP_133640913.1">
    <property type="nucleotide sequence ID" value="NZ_SNZV01000006.1"/>
</dbReference>
<keyword evidence="1" id="KW-0808">Transferase</keyword>
<sequence length="176" mass="20435">MENIEITKVVESEILQLQTIAKETFYQTFSDSNTEENMREYLDNGFSIDKVSAELNNESSAFYFAKLGEKVIGYLKLNVGQSQTEIQDNDALEIERIYVLNEFHGKKVGQMLYKKAIDIAKQQHATYVWLGVWEGNPRAISFYKKNGFVEFDKHIFKLGKDEQTDIMMKMSLINYT</sequence>
<evidence type="ECO:0000313" key="5">
    <source>
        <dbReference type="Proteomes" id="UP000294752"/>
    </source>
</evidence>
<proteinExistence type="predicted"/>
<protein>
    <submittedName>
        <fullName evidence="4">Ribosomal protein S18 acetylase RimI-like enzyme</fullName>
    </submittedName>
</protein>
<reference evidence="4 5" key="1">
    <citation type="submission" date="2019-03" db="EMBL/GenBank/DDBJ databases">
        <title>Genomic Encyclopedia of Type Strains, Phase III (KMG-III): the genomes of soil and plant-associated and newly described type strains.</title>
        <authorList>
            <person name="Whitman W."/>
        </authorList>
    </citation>
    <scope>NUCLEOTIDE SEQUENCE [LARGE SCALE GENOMIC DNA]</scope>
    <source>
        <strain evidence="4 5">CGMCC 1.12801</strain>
    </source>
</reference>
<dbReference type="EMBL" id="SNZV01000006">
    <property type="protein sequence ID" value="TDS12274.1"/>
    <property type="molecule type" value="Genomic_DNA"/>
</dbReference>
<dbReference type="PANTHER" id="PTHR42919">
    <property type="entry name" value="N-ALPHA-ACETYLTRANSFERASE"/>
    <property type="match status" value="1"/>
</dbReference>
<dbReference type="InterPro" id="IPR016181">
    <property type="entry name" value="Acyl_CoA_acyltransferase"/>
</dbReference>
<dbReference type="GO" id="GO:0005840">
    <property type="term" value="C:ribosome"/>
    <property type="evidence" value="ECO:0007669"/>
    <property type="project" value="UniProtKB-KW"/>
</dbReference>
<gene>
    <name evidence="4" type="ORF">B0I21_106131</name>
</gene>